<feature type="compositionally biased region" description="Acidic residues" evidence="10">
    <location>
        <begin position="51"/>
        <end position="62"/>
    </location>
</feature>
<feature type="region of interest" description="Disordered" evidence="10">
    <location>
        <begin position="26"/>
        <end position="62"/>
    </location>
</feature>
<keyword evidence="6" id="KW-0863">Zinc-finger</keyword>
<dbReference type="PANTHER" id="PTHR11685">
    <property type="entry name" value="RBR FAMILY RING FINGER AND IBR DOMAIN-CONTAINING"/>
    <property type="match status" value="1"/>
</dbReference>
<comment type="caution">
    <text evidence="13">The sequence shown here is derived from an EMBL/GenBank/DDBJ whole genome shotgun (WGS) entry which is preliminary data.</text>
</comment>
<keyword evidence="14" id="KW-1185">Reference proteome</keyword>
<evidence type="ECO:0000256" key="5">
    <source>
        <dbReference type="ARBA" id="ARBA00022737"/>
    </source>
</evidence>
<keyword evidence="8" id="KW-0862">Zinc</keyword>
<evidence type="ECO:0000259" key="12">
    <source>
        <dbReference type="PROSITE" id="PS51873"/>
    </source>
</evidence>
<evidence type="ECO:0000256" key="6">
    <source>
        <dbReference type="ARBA" id="ARBA00022771"/>
    </source>
</evidence>
<dbReference type="InterPro" id="IPR044066">
    <property type="entry name" value="TRIAD_supradom"/>
</dbReference>
<keyword evidence="3" id="KW-0808">Transferase</keyword>
<feature type="region of interest" description="Disordered" evidence="10">
    <location>
        <begin position="202"/>
        <end position="230"/>
    </location>
</feature>
<dbReference type="Proteomes" id="UP000326340">
    <property type="component" value="Unassembled WGS sequence"/>
</dbReference>
<evidence type="ECO:0000313" key="13">
    <source>
        <dbReference type="EMBL" id="TQN72431.1"/>
    </source>
</evidence>
<evidence type="ECO:0000256" key="2">
    <source>
        <dbReference type="ARBA" id="ARBA00012251"/>
    </source>
</evidence>
<dbReference type="EMBL" id="PUHP01000172">
    <property type="protein sequence ID" value="TQN72431.1"/>
    <property type="molecule type" value="Genomic_DNA"/>
</dbReference>
<feature type="compositionally biased region" description="Basic and acidic residues" evidence="10">
    <location>
        <begin position="99"/>
        <end position="117"/>
    </location>
</feature>
<gene>
    <name evidence="13" type="primary">ARI9</name>
    <name evidence="13" type="ORF">CSHISOI_03036</name>
</gene>
<name>A0A5Q4C030_9PEZI</name>
<dbReference type="EC" id="2.3.2.31" evidence="2"/>
<dbReference type="GO" id="GO:0061630">
    <property type="term" value="F:ubiquitin protein ligase activity"/>
    <property type="evidence" value="ECO:0007669"/>
    <property type="project" value="UniProtKB-EC"/>
</dbReference>
<evidence type="ECO:0000256" key="3">
    <source>
        <dbReference type="ARBA" id="ARBA00022679"/>
    </source>
</evidence>
<dbReference type="GO" id="GO:0016567">
    <property type="term" value="P:protein ubiquitination"/>
    <property type="evidence" value="ECO:0007669"/>
    <property type="project" value="InterPro"/>
</dbReference>
<dbReference type="Gene3D" id="3.30.40.10">
    <property type="entry name" value="Zinc/RING finger domain, C3HC4 (zinc finger)"/>
    <property type="match status" value="1"/>
</dbReference>
<evidence type="ECO:0000256" key="8">
    <source>
        <dbReference type="ARBA" id="ARBA00022833"/>
    </source>
</evidence>
<proteinExistence type="predicted"/>
<dbReference type="InterPro" id="IPR013083">
    <property type="entry name" value="Znf_RING/FYVE/PHD"/>
</dbReference>
<dbReference type="SUPFAM" id="SSF57850">
    <property type="entry name" value="RING/U-box"/>
    <property type="match status" value="1"/>
</dbReference>
<evidence type="ECO:0000256" key="1">
    <source>
        <dbReference type="ARBA" id="ARBA00001798"/>
    </source>
</evidence>
<dbReference type="CDD" id="cd20335">
    <property type="entry name" value="BRcat_RBR"/>
    <property type="match status" value="1"/>
</dbReference>
<evidence type="ECO:0000256" key="11">
    <source>
        <dbReference type="SAM" id="Phobius"/>
    </source>
</evidence>
<dbReference type="Gene3D" id="1.20.120.1750">
    <property type="match status" value="1"/>
</dbReference>
<dbReference type="Pfam" id="PF01485">
    <property type="entry name" value="IBR"/>
    <property type="match status" value="1"/>
</dbReference>
<evidence type="ECO:0000313" key="14">
    <source>
        <dbReference type="Proteomes" id="UP000326340"/>
    </source>
</evidence>
<feature type="transmembrane region" description="Helical" evidence="11">
    <location>
        <begin position="862"/>
        <end position="883"/>
    </location>
</feature>
<evidence type="ECO:0000256" key="4">
    <source>
        <dbReference type="ARBA" id="ARBA00022723"/>
    </source>
</evidence>
<feature type="coiled-coil region" evidence="9">
    <location>
        <begin position="438"/>
        <end position="530"/>
    </location>
</feature>
<keyword evidence="11" id="KW-0812">Transmembrane</keyword>
<evidence type="ECO:0000256" key="10">
    <source>
        <dbReference type="SAM" id="MobiDB-lite"/>
    </source>
</evidence>
<evidence type="ECO:0000256" key="9">
    <source>
        <dbReference type="SAM" id="Coils"/>
    </source>
</evidence>
<keyword evidence="5" id="KW-0677">Repeat</keyword>
<feature type="region of interest" description="Disordered" evidence="10">
    <location>
        <begin position="96"/>
        <end position="130"/>
    </location>
</feature>
<dbReference type="InterPro" id="IPR002867">
    <property type="entry name" value="IBR_dom"/>
</dbReference>
<comment type="catalytic activity">
    <reaction evidence="1">
        <text>[E2 ubiquitin-conjugating enzyme]-S-ubiquitinyl-L-cysteine + [acceptor protein]-L-lysine = [E2 ubiquitin-conjugating enzyme]-L-cysteine + [acceptor protein]-N(6)-ubiquitinyl-L-lysine.</text>
        <dbReference type="EC" id="2.3.2.31"/>
    </reaction>
</comment>
<keyword evidence="4" id="KW-0479">Metal-binding</keyword>
<dbReference type="AlphaFoldDB" id="A0A5Q4C030"/>
<reference evidence="13 14" key="1">
    <citation type="journal article" date="2019" name="Sci. Rep.">
        <title>Colletotrichum shisoi sp. nov., an anthracnose pathogen of Perilla frutescens in Japan: molecular phylogenetic, morphological and genomic evidence.</title>
        <authorList>
            <person name="Gan P."/>
            <person name="Tsushima A."/>
            <person name="Hiroyama R."/>
            <person name="Narusaka M."/>
            <person name="Takano Y."/>
            <person name="Narusaka Y."/>
            <person name="Kawaradani M."/>
            <person name="Damm U."/>
            <person name="Shirasu K."/>
        </authorList>
    </citation>
    <scope>NUCLEOTIDE SEQUENCE [LARGE SCALE GENOMIC DNA]</scope>
    <source>
        <strain evidence="13 14">PG-2018a</strain>
    </source>
</reference>
<feature type="compositionally biased region" description="Basic and acidic residues" evidence="10">
    <location>
        <begin position="30"/>
        <end position="50"/>
    </location>
</feature>
<dbReference type="InterPro" id="IPR031127">
    <property type="entry name" value="E3_UB_ligase_RBR"/>
</dbReference>
<feature type="compositionally biased region" description="Polar residues" evidence="10">
    <location>
        <begin position="119"/>
        <end position="129"/>
    </location>
</feature>
<organism evidence="13 14">
    <name type="scientific">Colletotrichum shisoi</name>
    <dbReference type="NCBI Taxonomy" id="2078593"/>
    <lineage>
        <taxon>Eukaryota</taxon>
        <taxon>Fungi</taxon>
        <taxon>Dikarya</taxon>
        <taxon>Ascomycota</taxon>
        <taxon>Pezizomycotina</taxon>
        <taxon>Sordariomycetes</taxon>
        <taxon>Hypocreomycetidae</taxon>
        <taxon>Glomerellales</taxon>
        <taxon>Glomerellaceae</taxon>
        <taxon>Colletotrichum</taxon>
        <taxon>Colletotrichum destructivum species complex</taxon>
    </lineage>
</organism>
<dbReference type="PROSITE" id="PS51873">
    <property type="entry name" value="TRIAD"/>
    <property type="match status" value="1"/>
</dbReference>
<dbReference type="CDD" id="cd22584">
    <property type="entry name" value="Rcat_RBR_unk"/>
    <property type="match status" value="1"/>
</dbReference>
<keyword evidence="9" id="KW-0175">Coiled coil</keyword>
<keyword evidence="11" id="KW-1133">Transmembrane helix</keyword>
<evidence type="ECO:0000256" key="7">
    <source>
        <dbReference type="ARBA" id="ARBA00022786"/>
    </source>
</evidence>
<dbReference type="GO" id="GO:0008270">
    <property type="term" value="F:zinc ion binding"/>
    <property type="evidence" value="ECO:0007669"/>
    <property type="project" value="UniProtKB-KW"/>
</dbReference>
<feature type="domain" description="RING-type" evidence="12">
    <location>
        <begin position="235"/>
        <end position="426"/>
    </location>
</feature>
<sequence length="901" mass="104058">MESVSSVPSRLEEVVGFYGDPFVALQDDEHEAKPLEINKNREGKEPHEDCQPEENTAEAADEVDWTKYNPPAALKTAPNVSNAVLLEVLQTSIRNVQARGDEENQRREEEERQREAETNVDQEGSNSMRNAPYLPIIMTTSDPESSTCQPSEDDHNLKLFPELMGNSEGRSSTGLIVLPFQPKKKSRFALARILQKIGEKEATRRPFRLGGNSSKMSMEGPSEDGSASSKSKELHTVECVSCLDDFNSKDMVKVTCHRYCRECFDRLITTAVQNEQQWPPKCCLNDIPFRTILRYVPKDLGKTYKDRAAEWKIPIGQRIYCNQPDCGLWVRPDHVNQSLCIARCSNAHWTCTTCRGPQHENSDCPQDRDLALTKALAADEGWQHCSKCQALVEHREACQHMTCRCGYEFCYVCNQKWRTCTCTMDQLNTIKAGAATRRQERQRREAEAESELQDALRQIEEFEREEALKAELLRQDMERQEEERRQRELEERVHLESLRRHQIEVKYQGLREMLDQIHDLQEVIVRYQHDKEKELASHEASTSMIELEAKQQAEYLELTEMAARKLATKEQALATEYILRVIEEKKTEDAYLQVLEGFFAGKPASEARVEELMRQLRKKMDNGWRAWVRWRKEEAAAYKMRVEDEQTIREEIMYSVKKRHEESVEEGRRELGRRQAAELRWVTLVVAERTQLLARMETAEVEDGADGYSTLTSTTRREVSKMTGLPLALTEHAHARWIDQQKADKLNFIKDVCYWLRLSLVASTLQIILFTSVAIMAPSEDHDLEDWLTLARGFRVTAVMFYEIPFVYGKTMWFSICLQHRLPSHAIEFGSTMSLVQQFVLIWVIEPTMIQVWRAHQAEEHLLGQSTGALLATFVFVTAIVAMRKMAQRSRFLTELVVCLE</sequence>
<protein>
    <recommendedName>
        <fullName evidence="2">RBR-type E3 ubiquitin transferase</fullName>
        <ecNumber evidence="2">2.3.2.31</ecNumber>
    </recommendedName>
</protein>
<accession>A0A5Q4C030</accession>
<keyword evidence="11" id="KW-0472">Membrane</keyword>
<dbReference type="OrthoDB" id="9977870at2759"/>
<keyword evidence="7" id="KW-0833">Ubl conjugation pathway</keyword>